<keyword evidence="3" id="KW-1185">Reference proteome</keyword>
<dbReference type="InterPro" id="IPR029058">
    <property type="entry name" value="AB_hydrolase_fold"/>
</dbReference>
<dbReference type="GO" id="GO:0046503">
    <property type="term" value="P:glycerolipid catabolic process"/>
    <property type="evidence" value="ECO:0007669"/>
    <property type="project" value="TreeGrafter"/>
</dbReference>
<protein>
    <submittedName>
        <fullName evidence="2">Poly(3-hydroxyalkanoate) depolymerase</fullName>
    </submittedName>
</protein>
<evidence type="ECO:0000313" key="2">
    <source>
        <dbReference type="EMBL" id="SFJ04812.1"/>
    </source>
</evidence>
<gene>
    <name evidence="2" type="ORF">SAMN05192543_105258</name>
</gene>
<organism evidence="2 3">
    <name type="scientific">Paraburkholderia megapolitana</name>
    <dbReference type="NCBI Taxonomy" id="420953"/>
    <lineage>
        <taxon>Bacteria</taxon>
        <taxon>Pseudomonadati</taxon>
        <taxon>Pseudomonadota</taxon>
        <taxon>Betaproteobacteria</taxon>
        <taxon>Burkholderiales</taxon>
        <taxon>Burkholderiaceae</taxon>
        <taxon>Paraburkholderia</taxon>
    </lineage>
</organism>
<dbReference type="InterPro" id="IPR050471">
    <property type="entry name" value="AB_hydrolase"/>
</dbReference>
<sequence length="297" mass="32489">MRPDQTSNAVSFQKIIRKQEMHPSPESACSMQIQMIDLDGQTLRVATWHGSDASPPLLIFNGIGANLELVEPFVAALEDVSVIIFDIPGVGGSPVPVVPYRFSTLSVLADKLLTRLGYDGPVDVLGVSWGGALAQQFARLYPGRCRRLILAATSPGVIMVPAKLSVLSKLIGPRRYTDPAYLQEVGAEIYGGAYRRDPSLLKAHSRHIQPPRGRGYLYQLLAATGWSSLPWLGALRQRTMIMHGTDDPIVPLTNAKILAARIRDSTLYVIDDGHLFLISRASEVGPVVRRFLRQEAG</sequence>
<dbReference type="InterPro" id="IPR011942">
    <property type="entry name" value="PHA_depoly_arom"/>
</dbReference>
<dbReference type="EMBL" id="FOQU01000005">
    <property type="protein sequence ID" value="SFJ04812.1"/>
    <property type="molecule type" value="Genomic_DNA"/>
</dbReference>
<accession>A0A1I3N6M0</accession>
<dbReference type="GO" id="GO:0004806">
    <property type="term" value="F:triacylglycerol lipase activity"/>
    <property type="evidence" value="ECO:0007669"/>
    <property type="project" value="TreeGrafter"/>
</dbReference>
<dbReference type="AlphaFoldDB" id="A0A1I3N6M0"/>
<dbReference type="PRINTS" id="PR00111">
    <property type="entry name" value="ABHYDROLASE"/>
</dbReference>
<dbReference type="STRING" id="420953.SAMN05192543_105258"/>
<dbReference type="Gene3D" id="3.40.50.1820">
    <property type="entry name" value="alpha/beta hydrolase"/>
    <property type="match status" value="1"/>
</dbReference>
<feature type="domain" description="AB hydrolase-1" evidence="1">
    <location>
        <begin position="55"/>
        <end position="278"/>
    </location>
</feature>
<reference evidence="2 3" key="1">
    <citation type="submission" date="2016-10" db="EMBL/GenBank/DDBJ databases">
        <authorList>
            <person name="de Groot N.N."/>
        </authorList>
    </citation>
    <scope>NUCLEOTIDE SEQUENCE [LARGE SCALE GENOMIC DNA]</scope>
    <source>
        <strain evidence="2 3">LMG 23650</strain>
    </source>
</reference>
<dbReference type="PANTHER" id="PTHR43433:SF5">
    <property type="entry name" value="AB HYDROLASE-1 DOMAIN-CONTAINING PROTEIN"/>
    <property type="match status" value="1"/>
</dbReference>
<dbReference type="PANTHER" id="PTHR43433">
    <property type="entry name" value="HYDROLASE, ALPHA/BETA FOLD FAMILY PROTEIN"/>
    <property type="match status" value="1"/>
</dbReference>
<dbReference type="NCBIfam" id="TIGR02240">
    <property type="entry name" value="PHA_depoly_arom"/>
    <property type="match status" value="1"/>
</dbReference>
<evidence type="ECO:0000313" key="3">
    <source>
        <dbReference type="Proteomes" id="UP000199548"/>
    </source>
</evidence>
<dbReference type="Pfam" id="PF00561">
    <property type="entry name" value="Abhydrolase_1"/>
    <property type="match status" value="1"/>
</dbReference>
<dbReference type="InterPro" id="IPR000073">
    <property type="entry name" value="AB_hydrolase_1"/>
</dbReference>
<evidence type="ECO:0000259" key="1">
    <source>
        <dbReference type="Pfam" id="PF00561"/>
    </source>
</evidence>
<dbReference type="SUPFAM" id="SSF53474">
    <property type="entry name" value="alpha/beta-Hydrolases"/>
    <property type="match status" value="1"/>
</dbReference>
<name>A0A1I3N6M0_9BURK</name>
<dbReference type="Proteomes" id="UP000199548">
    <property type="component" value="Unassembled WGS sequence"/>
</dbReference>
<proteinExistence type="predicted"/>